<proteinExistence type="predicted"/>
<name>A0A644WGT4_9ZZZZ</name>
<dbReference type="AlphaFoldDB" id="A0A644WGT4"/>
<comment type="caution">
    <text evidence="1">The sequence shown here is derived from an EMBL/GenBank/DDBJ whole genome shotgun (WGS) entry which is preliminary data.</text>
</comment>
<dbReference type="EMBL" id="VSSQ01000888">
    <property type="protein sequence ID" value="MPM02681.1"/>
    <property type="molecule type" value="Genomic_DNA"/>
</dbReference>
<gene>
    <name evidence="1" type="ORF">SDC9_48936</name>
</gene>
<sequence>MHLAFRHDVRPPGGFEIGGQDDFFDARHLLGLGNVDLQDPGMMGRPGLDDGDVEGVRGHLQLLVVAVIGEAADLCEGGRTNDGLSVISVFRRIGRSDLIHGRLAPDDFCRLHDRVDDLLVSCAAADIFMFLEPCPHFFARRVDVFQEQGVGGHDESRRAEAALDGAQFHEGGLQGVKILRGSDPFQRNDLAVFRHFRYFPCAGANELPVENHRAGTANPRIAPHLDAGEPKAPQHVRQGVFRRVTDKNPVRAVDLQPHFPKSHSSTLLQKKDVQLFSGIAADVFSNTVAADLKRNSGRNQEEPAFTVPGPFPAGGELYLDAAVGYLHLFIGRGGEGVAAGQHDPHGLSLAFSCPEGSAGNFAFLVDVSFHRHVHPFEHIHGNQLLLRF</sequence>
<protein>
    <submittedName>
        <fullName evidence="1">Uncharacterized protein</fullName>
    </submittedName>
</protein>
<accession>A0A644WGT4</accession>
<organism evidence="1">
    <name type="scientific">bioreactor metagenome</name>
    <dbReference type="NCBI Taxonomy" id="1076179"/>
    <lineage>
        <taxon>unclassified sequences</taxon>
        <taxon>metagenomes</taxon>
        <taxon>ecological metagenomes</taxon>
    </lineage>
</organism>
<evidence type="ECO:0000313" key="1">
    <source>
        <dbReference type="EMBL" id="MPM02681.1"/>
    </source>
</evidence>
<reference evidence="1" key="1">
    <citation type="submission" date="2019-08" db="EMBL/GenBank/DDBJ databases">
        <authorList>
            <person name="Kucharzyk K."/>
            <person name="Murdoch R.W."/>
            <person name="Higgins S."/>
            <person name="Loffler F."/>
        </authorList>
    </citation>
    <scope>NUCLEOTIDE SEQUENCE</scope>
</reference>